<dbReference type="EMBL" id="VIUW01000001">
    <property type="protein sequence ID" value="TWD16727.1"/>
    <property type="molecule type" value="Genomic_DNA"/>
</dbReference>
<keyword evidence="4 7" id="KW-0067">ATP-binding</keyword>
<name>A0A560WGC3_9MICO</name>
<evidence type="ECO:0000256" key="2">
    <source>
        <dbReference type="ARBA" id="ARBA00022448"/>
    </source>
</evidence>
<dbReference type="GO" id="GO:0015807">
    <property type="term" value="P:L-amino acid transport"/>
    <property type="evidence" value="ECO:0007669"/>
    <property type="project" value="TreeGrafter"/>
</dbReference>
<keyword evidence="2" id="KW-0813">Transport</keyword>
<sequence length="246" mass="26452">MDTALSVQGLRVWRGRSEIVRSVDLTIPSGQVVALLGANGAGKTTLIEGMLGLLPMKADKLDLFGQDVRGSQPWEMVRNGLVVVPQDRYLFTDMSVQENLELASKRSGRSQEQVFELDALYDLFPRLAERKGQFAGTLSGGERSMLAIARGLALQPKVLVLDEPSLGLAPIVVDLIMSTIERIAHSGLPILLVEQNVHQTLAMASWGYVIESGAVTASDSSEALLRSDAILSGYFAVDVESVEGGS</sequence>
<dbReference type="SMART" id="SM00382">
    <property type="entry name" value="AAA"/>
    <property type="match status" value="1"/>
</dbReference>
<dbReference type="PROSITE" id="PS50893">
    <property type="entry name" value="ABC_TRANSPORTER_2"/>
    <property type="match status" value="1"/>
</dbReference>
<dbReference type="Gene3D" id="3.40.50.300">
    <property type="entry name" value="P-loop containing nucleotide triphosphate hydrolases"/>
    <property type="match status" value="1"/>
</dbReference>
<keyword evidence="8" id="KW-1185">Reference proteome</keyword>
<dbReference type="GO" id="GO:0016887">
    <property type="term" value="F:ATP hydrolysis activity"/>
    <property type="evidence" value="ECO:0007669"/>
    <property type="project" value="InterPro"/>
</dbReference>
<dbReference type="PANTHER" id="PTHR43820:SF4">
    <property type="entry name" value="HIGH-AFFINITY BRANCHED-CHAIN AMINO ACID TRANSPORT ATP-BINDING PROTEIN LIVF"/>
    <property type="match status" value="1"/>
</dbReference>
<evidence type="ECO:0000256" key="3">
    <source>
        <dbReference type="ARBA" id="ARBA00022741"/>
    </source>
</evidence>
<dbReference type="GO" id="GO:0015658">
    <property type="term" value="F:branched-chain amino acid transmembrane transporter activity"/>
    <property type="evidence" value="ECO:0007669"/>
    <property type="project" value="TreeGrafter"/>
</dbReference>
<keyword evidence="3" id="KW-0547">Nucleotide-binding</keyword>
<dbReference type="InterPro" id="IPR017871">
    <property type="entry name" value="ABC_transporter-like_CS"/>
</dbReference>
<dbReference type="AlphaFoldDB" id="A0A560WGC3"/>
<accession>A0A560WGC3</accession>
<evidence type="ECO:0000256" key="4">
    <source>
        <dbReference type="ARBA" id="ARBA00022840"/>
    </source>
</evidence>
<dbReference type="InterPro" id="IPR003593">
    <property type="entry name" value="AAA+_ATPase"/>
</dbReference>
<evidence type="ECO:0000256" key="1">
    <source>
        <dbReference type="ARBA" id="ARBA00005417"/>
    </source>
</evidence>
<dbReference type="OrthoDB" id="9776369at2"/>
<dbReference type="CDD" id="cd03224">
    <property type="entry name" value="ABC_TM1139_LivF_branched"/>
    <property type="match status" value="1"/>
</dbReference>
<proteinExistence type="inferred from homology"/>
<evidence type="ECO:0000256" key="5">
    <source>
        <dbReference type="ARBA" id="ARBA00022970"/>
    </source>
</evidence>
<dbReference type="InterPro" id="IPR052156">
    <property type="entry name" value="BCAA_Transport_ATP-bd_LivF"/>
</dbReference>
<gene>
    <name evidence="7" type="ORF">FB557_0262</name>
</gene>
<keyword evidence="5" id="KW-0029">Amino-acid transport</keyword>
<protein>
    <submittedName>
        <fullName evidence="7">Branched-chain amino acid transport system ATP-binding protein</fullName>
    </submittedName>
</protein>
<comment type="similarity">
    <text evidence="1">Belongs to the ABC transporter superfamily.</text>
</comment>
<evidence type="ECO:0000313" key="8">
    <source>
        <dbReference type="Proteomes" id="UP000315628"/>
    </source>
</evidence>
<reference evidence="7 8" key="1">
    <citation type="submission" date="2019-06" db="EMBL/GenBank/DDBJ databases">
        <title>Sequencing the genomes of 1000 actinobacteria strains.</title>
        <authorList>
            <person name="Klenk H.-P."/>
        </authorList>
    </citation>
    <scope>NUCLEOTIDE SEQUENCE [LARGE SCALE GENOMIC DNA]</scope>
    <source>
        <strain evidence="7 8">DSM 18935</strain>
    </source>
</reference>
<dbReference type="Proteomes" id="UP000315628">
    <property type="component" value="Unassembled WGS sequence"/>
</dbReference>
<comment type="caution">
    <text evidence="7">The sequence shown here is derived from an EMBL/GenBank/DDBJ whole genome shotgun (WGS) entry which is preliminary data.</text>
</comment>
<dbReference type="GO" id="GO:0005524">
    <property type="term" value="F:ATP binding"/>
    <property type="evidence" value="ECO:0007669"/>
    <property type="project" value="UniProtKB-KW"/>
</dbReference>
<dbReference type="PROSITE" id="PS00211">
    <property type="entry name" value="ABC_TRANSPORTER_1"/>
    <property type="match status" value="1"/>
</dbReference>
<feature type="domain" description="ABC transporter" evidence="6">
    <location>
        <begin position="5"/>
        <end position="237"/>
    </location>
</feature>
<dbReference type="RefSeq" id="WP_144854926.1">
    <property type="nucleotide sequence ID" value="NZ_BAAAYT010000004.1"/>
</dbReference>
<evidence type="ECO:0000259" key="6">
    <source>
        <dbReference type="PROSITE" id="PS50893"/>
    </source>
</evidence>
<dbReference type="SUPFAM" id="SSF52540">
    <property type="entry name" value="P-loop containing nucleoside triphosphate hydrolases"/>
    <property type="match status" value="1"/>
</dbReference>
<evidence type="ECO:0000313" key="7">
    <source>
        <dbReference type="EMBL" id="TWD16727.1"/>
    </source>
</evidence>
<dbReference type="InterPro" id="IPR003439">
    <property type="entry name" value="ABC_transporter-like_ATP-bd"/>
</dbReference>
<dbReference type="PANTHER" id="PTHR43820">
    <property type="entry name" value="HIGH-AFFINITY BRANCHED-CHAIN AMINO ACID TRANSPORT ATP-BINDING PROTEIN LIVF"/>
    <property type="match status" value="1"/>
</dbReference>
<dbReference type="Pfam" id="PF00005">
    <property type="entry name" value="ABC_tran"/>
    <property type="match status" value="1"/>
</dbReference>
<organism evidence="7 8">
    <name type="scientific">Marihabitans asiaticum</name>
    <dbReference type="NCBI Taxonomy" id="415218"/>
    <lineage>
        <taxon>Bacteria</taxon>
        <taxon>Bacillati</taxon>
        <taxon>Actinomycetota</taxon>
        <taxon>Actinomycetes</taxon>
        <taxon>Micrococcales</taxon>
        <taxon>Intrasporangiaceae</taxon>
        <taxon>Marihabitans</taxon>
    </lineage>
</organism>
<dbReference type="InterPro" id="IPR027417">
    <property type="entry name" value="P-loop_NTPase"/>
</dbReference>